<evidence type="ECO:0000256" key="14">
    <source>
        <dbReference type="ARBA" id="ARBA00023004"/>
    </source>
</evidence>
<dbReference type="EMBL" id="FMUE01000015">
    <property type="protein sequence ID" value="SCX34408.1"/>
    <property type="molecule type" value="Genomic_DNA"/>
</dbReference>
<dbReference type="GO" id="GO:0022904">
    <property type="term" value="P:respiratory electron transport chain"/>
    <property type="evidence" value="ECO:0007669"/>
    <property type="project" value="TreeGrafter"/>
</dbReference>
<dbReference type="GO" id="GO:0006119">
    <property type="term" value="P:oxidative phosphorylation"/>
    <property type="evidence" value="ECO:0007669"/>
    <property type="project" value="UniProtKB-UniPathway"/>
</dbReference>
<feature type="transmembrane region" description="Helical" evidence="19">
    <location>
        <begin position="810"/>
        <end position="828"/>
    </location>
</feature>
<sequence length="835" mass="91916">MMDRSIPTQKLSPIALHRQLDAIWNAGSGIKRFAAVNHNVIGKRFMVTALVFFAIGGFLGMLIRTQLATASNGFMDAARYAQVFTMHGTIMMFLFAIPFFEGLSMYLLPKMLGARDLAFPRLSAYGYWCYLFGGSMLIFALVTGIAPDGGWFMYTPLSSSKYSPGINADIWLLGITFVEISAISAAIEIVVTIIRMRAPGMSLVRMPIFAWYMLVVGGMMLVGFPPLILGSILLEAERAFDLPFFDPDRGGDPLLWQHLFWLFGHPEVYIIFLPAAGALSTIIPVLARTTLTGYEIIIAALMAMAFLSFGLWVHHMYTVGIPHVALSFFSAASALVAIPTAIQIFAWLATMAQGRPQISIPMLHIIAFFFVFVMGGLTGVMLAMVPFDQQAHDTHFVVAHLHYVLVGGFLFPMLAGLYYWVPHISGRQPVQHLSHAAFWMIFVGFNLTFFMMHLTGLLGMPRRIYAYPEGSPWEWLNLLSSFGSFIMAMGFMLVALDMVLIYIFGKPFRRNPWNAGTLEWAMPTPPPSYSFASIPHISERADNLPIDKLGAELAAGKGYLGFSRNGWMETLGVDAISGEPNHIILLPRPTYLPLFTAITTGGVFVSLLLKLYPVAVIFGMATLGLFLLWTRNPDAKTDRGLLDASSDCRIPLHFESREAPTILAMRLVLVANATLFASLLFGGLFVWVSNLGPRPITDVVTTAGAAWIIPLAIFAACAGAASGVKKGLYRPMFLASLIAYGLAATLLLVELHGRFTIATSTALNAVEFAVSCYLLLHLGLGLVFAGFGLWRTGEYVSDARQNDLRIGSLWHRYFLGVVLITWLYPLLLTTLTPGR</sequence>
<dbReference type="PANTHER" id="PTHR10422:SF35">
    <property type="entry name" value="CYTOCHROME BO(3) UBIQUINOL OXIDASE SUBUNIT 1"/>
    <property type="match status" value="1"/>
</dbReference>
<evidence type="ECO:0000256" key="2">
    <source>
        <dbReference type="ARBA" id="ARBA00004673"/>
    </source>
</evidence>
<dbReference type="PROSITE" id="PS50855">
    <property type="entry name" value="COX1"/>
    <property type="match status" value="1"/>
</dbReference>
<comment type="pathway">
    <text evidence="2">Energy metabolism; oxidative phosphorylation.</text>
</comment>
<feature type="transmembrane region" description="Helical" evidence="19">
    <location>
        <begin position="728"/>
        <end position="748"/>
    </location>
</feature>
<keyword evidence="21" id="KW-0560">Oxidoreductase</keyword>
<feature type="transmembrane region" description="Helical" evidence="19">
    <location>
        <begin position="83"/>
        <end position="108"/>
    </location>
</feature>
<feature type="transmembrane region" description="Helical" evidence="19">
    <location>
        <begin position="591"/>
        <end position="608"/>
    </location>
</feature>
<dbReference type="GO" id="GO:0015990">
    <property type="term" value="P:electron transport coupled proton transport"/>
    <property type="evidence" value="ECO:0007669"/>
    <property type="project" value="InterPro"/>
</dbReference>
<keyword evidence="11" id="KW-1278">Translocase</keyword>
<keyword evidence="16 19" id="KW-0472">Membrane</keyword>
<keyword evidence="7 18" id="KW-0349">Heme</keyword>
<dbReference type="Proteomes" id="UP000187891">
    <property type="component" value="Unassembled WGS sequence"/>
</dbReference>
<keyword evidence="10" id="KW-0479">Metal-binding</keyword>
<feature type="transmembrane region" description="Helical" evidence="19">
    <location>
        <begin position="362"/>
        <end position="385"/>
    </location>
</feature>
<protein>
    <recommendedName>
        <fullName evidence="4">cytochrome-c oxidase</fullName>
        <ecNumber evidence="4">7.1.1.9</ecNumber>
    </recommendedName>
</protein>
<dbReference type="InterPro" id="IPR023615">
    <property type="entry name" value="Cyt_c_Oxase_su1_BS"/>
</dbReference>
<keyword evidence="6" id="KW-1003">Cell membrane</keyword>
<feature type="transmembrane region" description="Helical" evidence="19">
    <location>
        <begin position="433"/>
        <end position="458"/>
    </location>
</feature>
<dbReference type="InterPro" id="IPR014241">
    <property type="entry name" value="Cyt_c_oxidase_su1_bac"/>
</dbReference>
<dbReference type="PANTHER" id="PTHR10422">
    <property type="entry name" value="CYTOCHROME C OXIDASE SUBUNIT 1"/>
    <property type="match status" value="1"/>
</dbReference>
<keyword evidence="9 18" id="KW-0812">Transmembrane</keyword>
<dbReference type="InterPro" id="IPR036927">
    <property type="entry name" value="Cyt_c_oxase-like_su1_sf"/>
</dbReference>
<dbReference type="GO" id="GO:0005886">
    <property type="term" value="C:plasma membrane"/>
    <property type="evidence" value="ECO:0007669"/>
    <property type="project" value="UniProtKB-SubCell"/>
</dbReference>
<proteinExistence type="inferred from homology"/>
<feature type="transmembrane region" description="Helical" evidence="19">
    <location>
        <begin position="325"/>
        <end position="350"/>
    </location>
</feature>
<evidence type="ECO:0000256" key="15">
    <source>
        <dbReference type="ARBA" id="ARBA00023008"/>
    </source>
</evidence>
<keyword evidence="13 19" id="KW-1133">Transmembrane helix</keyword>
<keyword evidence="8 18" id="KW-0679">Respiratory chain</keyword>
<keyword evidence="15" id="KW-0186">Copper</keyword>
<feature type="domain" description="Cytochrome oxidase subunit I profile" evidence="20">
    <location>
        <begin position="18"/>
        <end position="538"/>
    </location>
</feature>
<accession>A0A1R3U2L2</accession>
<dbReference type="Pfam" id="PF00115">
    <property type="entry name" value="COX1"/>
    <property type="match status" value="1"/>
</dbReference>
<dbReference type="Gene3D" id="1.20.210.10">
    <property type="entry name" value="Cytochrome c oxidase-like, subunit I domain"/>
    <property type="match status" value="1"/>
</dbReference>
<dbReference type="NCBIfam" id="TIGR02891">
    <property type="entry name" value="CtaD_CoxA"/>
    <property type="match status" value="1"/>
</dbReference>
<dbReference type="PRINTS" id="PR01165">
    <property type="entry name" value="CYCOXIDASEI"/>
</dbReference>
<dbReference type="GO" id="GO:0046872">
    <property type="term" value="F:metal ion binding"/>
    <property type="evidence" value="ECO:0007669"/>
    <property type="project" value="UniProtKB-KW"/>
</dbReference>
<dbReference type="EC" id="7.1.1.9" evidence="4"/>
<evidence type="ECO:0000256" key="4">
    <source>
        <dbReference type="ARBA" id="ARBA00012949"/>
    </source>
</evidence>
<evidence type="ECO:0000256" key="10">
    <source>
        <dbReference type="ARBA" id="ARBA00022723"/>
    </source>
</evidence>
<dbReference type="SUPFAM" id="SSF81442">
    <property type="entry name" value="Cytochrome c oxidase subunit I-like"/>
    <property type="match status" value="1"/>
</dbReference>
<name>A0A1R3U2L2_9HYPH</name>
<evidence type="ECO:0000313" key="22">
    <source>
        <dbReference type="Proteomes" id="UP000187891"/>
    </source>
</evidence>
<reference evidence="22" key="1">
    <citation type="submission" date="2016-10" db="EMBL/GenBank/DDBJ databases">
        <authorList>
            <person name="Wibberg D."/>
        </authorList>
    </citation>
    <scope>NUCLEOTIDE SEQUENCE [LARGE SCALE GENOMIC DNA]</scope>
</reference>
<keyword evidence="12 18" id="KW-0249">Electron transport</keyword>
<gene>
    <name evidence="21" type="primary">ctaD_2</name>
    <name evidence="21" type="ORF">DSM25559_4463</name>
</gene>
<evidence type="ECO:0000259" key="20">
    <source>
        <dbReference type="PROSITE" id="PS50855"/>
    </source>
</evidence>
<feature type="transmembrane region" description="Helical" evidence="19">
    <location>
        <begin position="128"/>
        <end position="150"/>
    </location>
</feature>
<evidence type="ECO:0000256" key="13">
    <source>
        <dbReference type="ARBA" id="ARBA00022989"/>
    </source>
</evidence>
<evidence type="ECO:0000256" key="5">
    <source>
        <dbReference type="ARBA" id="ARBA00022448"/>
    </source>
</evidence>
<evidence type="ECO:0000256" key="16">
    <source>
        <dbReference type="ARBA" id="ARBA00023136"/>
    </source>
</evidence>
<feature type="transmembrane region" description="Helical" evidence="19">
    <location>
        <begin position="667"/>
        <end position="688"/>
    </location>
</feature>
<feature type="transmembrane region" description="Helical" evidence="19">
    <location>
        <begin position="397"/>
        <end position="421"/>
    </location>
</feature>
<dbReference type="InterPro" id="IPR000883">
    <property type="entry name" value="Cyt_C_Oxase_1"/>
</dbReference>
<evidence type="ECO:0000256" key="12">
    <source>
        <dbReference type="ARBA" id="ARBA00022982"/>
    </source>
</evidence>
<comment type="subcellular location">
    <subcellularLocation>
        <location evidence="1">Cell membrane</location>
        <topology evidence="1">Multi-pass membrane protein</topology>
    </subcellularLocation>
</comment>
<evidence type="ECO:0000256" key="6">
    <source>
        <dbReference type="ARBA" id="ARBA00022475"/>
    </source>
</evidence>
<feature type="transmembrane region" description="Helical" evidence="19">
    <location>
        <begin position="768"/>
        <end position="790"/>
    </location>
</feature>
<evidence type="ECO:0000256" key="17">
    <source>
        <dbReference type="ARBA" id="ARBA00047816"/>
    </source>
</evidence>
<evidence type="ECO:0000256" key="1">
    <source>
        <dbReference type="ARBA" id="ARBA00004651"/>
    </source>
</evidence>
<feature type="transmembrane region" description="Helical" evidence="19">
    <location>
        <begin position="208"/>
        <end position="234"/>
    </location>
</feature>
<evidence type="ECO:0000256" key="3">
    <source>
        <dbReference type="ARBA" id="ARBA00009578"/>
    </source>
</evidence>
<dbReference type="GO" id="GO:0016491">
    <property type="term" value="F:oxidoreductase activity"/>
    <property type="evidence" value="ECO:0007669"/>
    <property type="project" value="UniProtKB-KW"/>
</dbReference>
<feature type="transmembrane region" description="Helical" evidence="19">
    <location>
        <begin position="294"/>
        <end position="313"/>
    </location>
</feature>
<dbReference type="GO" id="GO:0004129">
    <property type="term" value="F:cytochrome-c oxidase activity"/>
    <property type="evidence" value="ECO:0007669"/>
    <property type="project" value="UniProtKB-EC"/>
</dbReference>
<keyword evidence="5 18" id="KW-0813">Transport</keyword>
<dbReference type="PROSITE" id="PS00077">
    <property type="entry name" value="COX1_CUB"/>
    <property type="match status" value="1"/>
</dbReference>
<evidence type="ECO:0000256" key="7">
    <source>
        <dbReference type="ARBA" id="ARBA00022617"/>
    </source>
</evidence>
<evidence type="ECO:0000256" key="19">
    <source>
        <dbReference type="SAM" id="Phobius"/>
    </source>
</evidence>
<comment type="similarity">
    <text evidence="3 18">Belongs to the heme-copper respiratory oxidase family.</text>
</comment>
<dbReference type="UniPathway" id="UPA00705"/>
<keyword evidence="14" id="KW-0408">Iron</keyword>
<evidence type="ECO:0000256" key="9">
    <source>
        <dbReference type="ARBA" id="ARBA00022692"/>
    </source>
</evidence>
<dbReference type="InterPro" id="IPR023616">
    <property type="entry name" value="Cyt_c_oxase-like_su1_dom"/>
</dbReference>
<feature type="transmembrane region" description="Helical" evidence="19">
    <location>
        <begin position="614"/>
        <end position="630"/>
    </location>
</feature>
<comment type="catalytic activity">
    <reaction evidence="17">
        <text>4 Fe(II)-[cytochrome c] + O2 + 8 H(+)(in) = 4 Fe(III)-[cytochrome c] + 2 H2O + 4 H(+)(out)</text>
        <dbReference type="Rhea" id="RHEA:11436"/>
        <dbReference type="Rhea" id="RHEA-COMP:10350"/>
        <dbReference type="Rhea" id="RHEA-COMP:14399"/>
        <dbReference type="ChEBI" id="CHEBI:15377"/>
        <dbReference type="ChEBI" id="CHEBI:15378"/>
        <dbReference type="ChEBI" id="CHEBI:15379"/>
        <dbReference type="ChEBI" id="CHEBI:29033"/>
        <dbReference type="ChEBI" id="CHEBI:29034"/>
        <dbReference type="EC" id="7.1.1.9"/>
    </reaction>
</comment>
<dbReference type="AlphaFoldDB" id="A0A1R3U2L2"/>
<organism evidence="21 22">
    <name type="scientific">Agrobacterium rosae</name>
    <dbReference type="NCBI Taxonomy" id="1972867"/>
    <lineage>
        <taxon>Bacteria</taxon>
        <taxon>Pseudomonadati</taxon>
        <taxon>Pseudomonadota</taxon>
        <taxon>Alphaproteobacteria</taxon>
        <taxon>Hyphomicrobiales</taxon>
        <taxon>Rhizobiaceae</taxon>
        <taxon>Rhizobium/Agrobacterium group</taxon>
        <taxon>Agrobacterium</taxon>
    </lineage>
</organism>
<dbReference type="GO" id="GO:0020037">
    <property type="term" value="F:heme binding"/>
    <property type="evidence" value="ECO:0007669"/>
    <property type="project" value="InterPro"/>
</dbReference>
<evidence type="ECO:0000313" key="21">
    <source>
        <dbReference type="EMBL" id="SCX34408.1"/>
    </source>
</evidence>
<feature type="transmembrane region" description="Helical" evidence="19">
    <location>
        <begin position="268"/>
        <end position="287"/>
    </location>
</feature>
<evidence type="ECO:0000256" key="8">
    <source>
        <dbReference type="ARBA" id="ARBA00022660"/>
    </source>
</evidence>
<dbReference type="STRING" id="1907666.DSM25559_4463"/>
<evidence type="ECO:0000256" key="18">
    <source>
        <dbReference type="RuleBase" id="RU000370"/>
    </source>
</evidence>
<evidence type="ECO:0000256" key="11">
    <source>
        <dbReference type="ARBA" id="ARBA00022967"/>
    </source>
</evidence>
<feature type="transmembrane region" description="Helical" evidence="19">
    <location>
        <begin position="170"/>
        <end position="196"/>
    </location>
</feature>
<feature type="transmembrane region" description="Helical" evidence="19">
    <location>
        <begin position="45"/>
        <end position="63"/>
    </location>
</feature>
<feature type="transmembrane region" description="Helical" evidence="19">
    <location>
        <begin position="478"/>
        <end position="504"/>
    </location>
</feature>
<feature type="transmembrane region" description="Helical" evidence="19">
    <location>
        <begin position="700"/>
        <end position="721"/>
    </location>
</feature>